<evidence type="ECO:0000313" key="4">
    <source>
        <dbReference type="Proteomes" id="UP000264820"/>
    </source>
</evidence>
<dbReference type="Ensembl" id="ENSHCOT00000020013.1">
    <property type="protein sequence ID" value="ENSHCOP00000012851.1"/>
    <property type="gene ID" value="ENSHCOG00000015932.1"/>
</dbReference>
<sequence length="149" mass="17050">MDWRRGYEDDLSCRDPGLGQVEPLYRSKTGYYDILGVSPKATQAQIKTAYYKQCFLYHPDKNAGNDDATVRAARLVPPVPSRNRPLCPHPRSSPTGRGRRKVLSRCYDRRLLRVKRSKGQCGTIQVSPVFPRKCSLSSRRRSPRCFDDC</sequence>
<keyword evidence="4" id="KW-1185">Reference proteome</keyword>
<dbReference type="InterPro" id="IPR036869">
    <property type="entry name" value="J_dom_sf"/>
</dbReference>
<accession>A0A3Q2Y5M9</accession>
<dbReference type="InterPro" id="IPR001623">
    <property type="entry name" value="DnaJ_domain"/>
</dbReference>
<dbReference type="SUPFAM" id="SSF46565">
    <property type="entry name" value="Chaperone J-domain"/>
    <property type="match status" value="1"/>
</dbReference>
<dbReference type="Gene3D" id="1.10.287.110">
    <property type="entry name" value="DnaJ domain"/>
    <property type="match status" value="1"/>
</dbReference>
<dbReference type="PROSITE" id="PS50076">
    <property type="entry name" value="DNAJ_2"/>
    <property type="match status" value="1"/>
</dbReference>
<evidence type="ECO:0000256" key="1">
    <source>
        <dbReference type="SAM" id="MobiDB-lite"/>
    </source>
</evidence>
<feature type="region of interest" description="Disordered" evidence="1">
    <location>
        <begin position="79"/>
        <end position="100"/>
    </location>
</feature>
<organism evidence="3 4">
    <name type="scientific">Hippocampus comes</name>
    <name type="common">Tiger tail seahorse</name>
    <dbReference type="NCBI Taxonomy" id="109280"/>
    <lineage>
        <taxon>Eukaryota</taxon>
        <taxon>Metazoa</taxon>
        <taxon>Chordata</taxon>
        <taxon>Craniata</taxon>
        <taxon>Vertebrata</taxon>
        <taxon>Euteleostomi</taxon>
        <taxon>Actinopterygii</taxon>
        <taxon>Neopterygii</taxon>
        <taxon>Teleostei</taxon>
        <taxon>Neoteleostei</taxon>
        <taxon>Acanthomorphata</taxon>
        <taxon>Syngnathiaria</taxon>
        <taxon>Syngnathiformes</taxon>
        <taxon>Syngnathoidei</taxon>
        <taxon>Syngnathidae</taxon>
        <taxon>Hippocampus</taxon>
    </lineage>
</organism>
<dbReference type="CDD" id="cd06257">
    <property type="entry name" value="DnaJ"/>
    <property type="match status" value="1"/>
</dbReference>
<protein>
    <recommendedName>
        <fullName evidence="2">J domain-containing protein</fullName>
    </recommendedName>
</protein>
<reference evidence="3" key="1">
    <citation type="submission" date="2025-08" db="UniProtKB">
        <authorList>
            <consortium name="Ensembl"/>
        </authorList>
    </citation>
    <scope>IDENTIFICATION</scope>
</reference>
<dbReference type="Pfam" id="PF00226">
    <property type="entry name" value="DnaJ"/>
    <property type="match status" value="1"/>
</dbReference>
<name>A0A3Q2Y5M9_HIPCM</name>
<dbReference type="AlphaFoldDB" id="A0A3Q2Y5M9"/>
<dbReference type="Proteomes" id="UP000264820">
    <property type="component" value="Unplaced"/>
</dbReference>
<dbReference type="InterPro" id="IPR053025">
    <property type="entry name" value="Mito_ATP_Synthase-Asso"/>
</dbReference>
<proteinExistence type="predicted"/>
<dbReference type="SMART" id="SM00271">
    <property type="entry name" value="DnaJ"/>
    <property type="match status" value="1"/>
</dbReference>
<feature type="domain" description="J" evidence="2">
    <location>
        <begin position="30"/>
        <end position="111"/>
    </location>
</feature>
<reference evidence="3" key="2">
    <citation type="submission" date="2025-09" db="UniProtKB">
        <authorList>
            <consortium name="Ensembl"/>
        </authorList>
    </citation>
    <scope>IDENTIFICATION</scope>
</reference>
<evidence type="ECO:0000259" key="2">
    <source>
        <dbReference type="PROSITE" id="PS50076"/>
    </source>
</evidence>
<dbReference type="GeneTree" id="ENSGT00510000048685"/>
<dbReference type="PANTHER" id="PTHR44873:SF1">
    <property type="entry name" value="DNAJ HOMOLOG SUBFAMILY C MEMBER 30, MITOCHONDRIAL"/>
    <property type="match status" value="1"/>
</dbReference>
<evidence type="ECO:0000313" key="3">
    <source>
        <dbReference type="Ensembl" id="ENSHCOP00000012851.1"/>
    </source>
</evidence>
<dbReference type="PANTHER" id="PTHR44873">
    <property type="entry name" value="DNAJ HOMOLOG SUBFAMILY C MEMBER 30, MITOCHONDRIAL"/>
    <property type="match status" value="1"/>
</dbReference>
<dbReference type="STRING" id="109280.ENSHCOP00000012851"/>
<dbReference type="PRINTS" id="PR00625">
    <property type="entry name" value="JDOMAIN"/>
</dbReference>